<organism evidence="3 4">
    <name type="scientific">Salmonella enterica subsp. enterica serovar Pensacola</name>
    <dbReference type="NCBI Taxonomy" id="34042"/>
    <lineage>
        <taxon>Bacteria</taxon>
        <taxon>Pseudomonadati</taxon>
        <taxon>Pseudomonadota</taxon>
        <taxon>Gammaproteobacteria</taxon>
        <taxon>Enterobacterales</taxon>
        <taxon>Enterobacteriaceae</taxon>
        <taxon>Salmonella</taxon>
    </lineage>
</organism>
<dbReference type="SMART" id="SM00869">
    <property type="entry name" value="Autotransporter"/>
    <property type="match status" value="1"/>
</dbReference>
<dbReference type="PROSITE" id="PS51208">
    <property type="entry name" value="AUTOTRANSPORTER"/>
    <property type="match status" value="1"/>
</dbReference>
<dbReference type="InterPro" id="IPR005546">
    <property type="entry name" value="Autotransporte_beta"/>
</dbReference>
<feature type="domain" description="Autotransporter" evidence="2">
    <location>
        <begin position="1166"/>
        <end position="1454"/>
    </location>
</feature>
<evidence type="ECO:0000313" key="3">
    <source>
        <dbReference type="EMBL" id="ECT8499004.1"/>
    </source>
</evidence>
<keyword evidence="1" id="KW-0732">Signal</keyword>
<dbReference type="Gene3D" id="2.40.128.130">
    <property type="entry name" value="Autotransporter beta-domain"/>
    <property type="match status" value="1"/>
</dbReference>
<accession>A0A602ZBY3</accession>
<comment type="caution">
    <text evidence="3">The sequence shown here is derived from an EMBL/GenBank/DDBJ whole genome shotgun (WGS) entry which is preliminary data.</text>
</comment>
<protein>
    <submittedName>
        <fullName evidence="3">Autotransporter outer membrane beta-barrel domain-containing protein</fullName>
    </submittedName>
</protein>
<dbReference type="SUPFAM" id="SSF103515">
    <property type="entry name" value="Autotransporter"/>
    <property type="match status" value="1"/>
</dbReference>
<sequence>MKKSFQLTKVAASMSLVLGSSLVLSPSLANTCTTFSNAGTCGLTEYQMTSKLDPVPTAWYFTQPSQDAAINDKAKKQNIYFASGSSSRTANDVQHLEVDGADLSGYYINASKNGSAVITLANEAKVDWIEAGGATTHTQIIIDDSTLNGASAQVDYDQTARTPTFSKNYAKGYAIYLSAGDNGNTDVDILNGSIVNGRIMAGGAGKHDITLRDSRIQGGSILLSLTKNDNTITVINSSIDTTGAVAATANAIDITNGSTPAKTHEVTIDNSRIVGSVNIASTGSTNVLNVKDSTLSKTTQASGNGVTMKNGTTTLLSLDNTEVNGHAVLAGTGIGSITASLEKAYLNGNLIASNAAQLAMNITRSILKGGIDASVGDAGTLDVTDSTLDGPLSLQGGKTTRLTLNNSDLNGTIVLDGSEIVTATLDNAQISGNLVASGAARKTLDITQSAVKGNIEASQGSLDLHLNNSILGGDVNLNDGGLTASDVWLDNSRVVGNLYGSGDASTLHLVNMPTFDGTTFSNFGKLAVAGDLVLTDGFTDTNVGNALTVSGTTVTAPVALNSGKLTFDNTRLIADTLALSSGASLNMVNHSQLQTRSDQLFNLDASSLLPEGYNETGASLGFTDSTLILTDDTYHLDYVKAVNTLIGSTEGNSLVMLGTLQNADNVAGTASIIEAAMTQAVLANTQVTSNKNQLSIGEQDAVTDDAIFVRNGFGAAQLRFEGEGQPSVDIAGGQVLTLTGAAGALIDVAGAPDTPVAVAVNNGTLNLGTQAMQDVTGHLTGTVTVAPEGTLNIVAGDHTLVSGSSAAAVVSSGQVRVEQQATLHADMALQKQAQLAVNGSLLAGKLSASQEAQITVGDAAAAGTLVAERLDLQGARMFIDPAWTAGSTLANASRVASGGNEINGRVTVGQNALLVLGDTSTAAAEARFADSGLTWGENAITAAVSVHAPQFLNASQGGLRVDGSLTGSSADRDATFNTLDFADYSLLMVNTQEMTNGQAALNATGGSLNVANSAALYVADAKANQTYALARGFSDVNITGNGWQNENLLLNKLLTATTQARDGEVLVTTQARAAQDVLPGVVTSLALDQLIASGENSRSASQAGARYLSVAIDTPQASVNEVVRTVNSAAQIATAGGVQHNTWAAGNAAVDAVLERNSIANAALQSADTDASVWVHTLYGNPRSSDLSAGNLNYGQNSKFYGLMMGGDKAWQTDHGTVRSGAAFHAGNGDSDSRGDVNATHNDFSFWGVTLYQNWNQDRWNLTGDVSLTQTSNDIDQKQPGWMEAGNKLKANVDGMLFSAGVRGEYLIETAVLDIIPHAGVRYNQLTTESFDTKNGQGERVFHTDKGTQTIWQFPVGVKVAKNFSMDSGWTMSTLADAAVVAVSGDRKSQNTLRTVGISGSDTIRAEIMDDTAFNGQLGVRMQKGDLTFGVGYDVNTSQHDTDQTVSATWSLAF</sequence>
<feature type="chain" id="PRO_5024985647" evidence="1">
    <location>
        <begin position="30"/>
        <end position="1454"/>
    </location>
</feature>
<proteinExistence type="predicted"/>
<evidence type="ECO:0000259" key="2">
    <source>
        <dbReference type="PROSITE" id="PS51208"/>
    </source>
</evidence>
<dbReference type="EMBL" id="AAKOBS010000040">
    <property type="protein sequence ID" value="ECT8499004.1"/>
    <property type="molecule type" value="Genomic_DNA"/>
</dbReference>
<evidence type="ECO:0000313" key="4">
    <source>
        <dbReference type="Proteomes" id="UP000839894"/>
    </source>
</evidence>
<feature type="signal peptide" evidence="1">
    <location>
        <begin position="1"/>
        <end position="29"/>
    </location>
</feature>
<gene>
    <name evidence="3" type="ORF">BWQ27_23300</name>
</gene>
<evidence type="ECO:0000256" key="1">
    <source>
        <dbReference type="SAM" id="SignalP"/>
    </source>
</evidence>
<dbReference type="InterPro" id="IPR036709">
    <property type="entry name" value="Autotransporte_beta_dom_sf"/>
</dbReference>
<name>A0A602ZBY3_SALET</name>
<dbReference type="Proteomes" id="UP000839894">
    <property type="component" value="Unassembled WGS sequence"/>
</dbReference>
<reference evidence="3 4" key="1">
    <citation type="submission" date="2018-07" db="EMBL/GenBank/DDBJ databases">
        <authorList>
            <consortium name="PulseNet: The National Subtyping Network for Foodborne Disease Surveillance"/>
            <person name="Tarr C.L."/>
            <person name="Trees E."/>
            <person name="Katz L.S."/>
            <person name="Carleton-Romer H.A."/>
            <person name="Stroika S."/>
            <person name="Kucerova Z."/>
            <person name="Roache K.F."/>
            <person name="Sabol A.L."/>
            <person name="Besser J."/>
            <person name="Gerner-Smidt P."/>
        </authorList>
    </citation>
    <scope>NUCLEOTIDE SEQUENCE [LARGE SCALE GENOMIC DNA]</scope>
    <source>
        <strain evidence="3 4">PNUSAS006183</strain>
    </source>
</reference>